<dbReference type="InterPro" id="IPR050967">
    <property type="entry name" value="Thiamine_Salvage_TenA"/>
</dbReference>
<comment type="caution">
    <text evidence="6">The sequence shown here is derived from an EMBL/GenBank/DDBJ whole genome shotgun (WGS) entry which is preliminary data.</text>
</comment>
<keyword evidence="7" id="KW-1185">Reference proteome</keyword>
<dbReference type="SUPFAM" id="SSF48613">
    <property type="entry name" value="Heme oxygenase-like"/>
    <property type="match status" value="1"/>
</dbReference>
<dbReference type="AlphaFoldDB" id="A0A4R1BLP7"/>
<dbReference type="GO" id="GO:0050334">
    <property type="term" value="F:thiaminase activity"/>
    <property type="evidence" value="ECO:0007669"/>
    <property type="project" value="UniProtKB-UniRule"/>
</dbReference>
<evidence type="ECO:0000313" key="7">
    <source>
        <dbReference type="Proteomes" id="UP000295244"/>
    </source>
</evidence>
<feature type="binding site" evidence="4">
    <location>
        <position position="128"/>
    </location>
    <ligand>
        <name>substrate</name>
    </ligand>
</feature>
<dbReference type="PANTHER" id="PTHR43198:SF5">
    <property type="entry name" value="BIFUNCTIONAL TENA-E PROTEIN"/>
    <property type="match status" value="1"/>
</dbReference>
<name>A0A4R1BLP7_9ACTN</name>
<evidence type="ECO:0000259" key="5">
    <source>
        <dbReference type="Pfam" id="PF03070"/>
    </source>
</evidence>
<comment type="similarity">
    <text evidence="2">Belongs to the TenA family.</text>
</comment>
<dbReference type="Proteomes" id="UP000295244">
    <property type="component" value="Unassembled WGS sequence"/>
</dbReference>
<feature type="binding site" evidence="4">
    <location>
        <position position="79"/>
    </location>
    <ligand>
        <name>substrate</name>
    </ligand>
</feature>
<comment type="catalytic activity">
    <reaction evidence="2">
        <text>thiamine + H2O = 5-(2-hydroxyethyl)-4-methylthiazole + 4-amino-5-hydroxymethyl-2-methylpyrimidine + H(+)</text>
        <dbReference type="Rhea" id="RHEA:17509"/>
        <dbReference type="ChEBI" id="CHEBI:15377"/>
        <dbReference type="ChEBI" id="CHEBI:15378"/>
        <dbReference type="ChEBI" id="CHEBI:16892"/>
        <dbReference type="ChEBI" id="CHEBI:17957"/>
        <dbReference type="ChEBI" id="CHEBI:18385"/>
        <dbReference type="EC" id="3.5.99.2"/>
    </reaction>
</comment>
<dbReference type="GO" id="GO:0005829">
    <property type="term" value="C:cytosol"/>
    <property type="evidence" value="ECO:0007669"/>
    <property type="project" value="TreeGrafter"/>
</dbReference>
<comment type="catalytic activity">
    <reaction evidence="2">
        <text>4-amino-5-aminomethyl-2-methylpyrimidine + H2O = 4-amino-5-hydroxymethyl-2-methylpyrimidine + NH4(+)</text>
        <dbReference type="Rhea" id="RHEA:31799"/>
        <dbReference type="ChEBI" id="CHEBI:15377"/>
        <dbReference type="ChEBI" id="CHEBI:16892"/>
        <dbReference type="ChEBI" id="CHEBI:28938"/>
        <dbReference type="ChEBI" id="CHEBI:63416"/>
        <dbReference type="EC" id="3.5.99.2"/>
    </reaction>
</comment>
<sequence length="206" mass="23161">MQARELPQRYSGIWEEATRHPFLDAVRRGTLPAGAFETWLVQDYLFVNDALSFQARLLARAPWPDQAILVQGLVALESELGWFEEQAGRRGLPLEAPRHPPNAAYRDFLAGLEREPYSAALTALWALERAYLEAWQSAAPGAPKYREFVEHWTAPEFADYVGGLEEAADRALASGGEEGRRAEAAFLEVARLERDFWQMALEGGEE</sequence>
<dbReference type="GO" id="GO:0009228">
    <property type="term" value="P:thiamine biosynthetic process"/>
    <property type="evidence" value="ECO:0007669"/>
    <property type="project" value="UniProtKB-KW"/>
</dbReference>
<dbReference type="PANTHER" id="PTHR43198">
    <property type="entry name" value="BIFUNCTIONAL TH2 PROTEIN"/>
    <property type="match status" value="1"/>
</dbReference>
<dbReference type="InterPro" id="IPR016084">
    <property type="entry name" value="Haem_Oase-like_multi-hlx"/>
</dbReference>
<comment type="pathway">
    <text evidence="1 2">Cofactor biosynthesis; thiamine diphosphate biosynthesis.</text>
</comment>
<proteinExistence type="inferred from homology"/>
<dbReference type="InterPro" id="IPR026285">
    <property type="entry name" value="TenA_E"/>
</dbReference>
<gene>
    <name evidence="6" type="ORF">E0L93_06075</name>
</gene>
<dbReference type="GO" id="GO:0009229">
    <property type="term" value="P:thiamine diphosphate biosynthetic process"/>
    <property type="evidence" value="ECO:0007669"/>
    <property type="project" value="UniProtKB-UniPathway"/>
</dbReference>
<dbReference type="PIRSF" id="PIRSF003170">
    <property type="entry name" value="Pet18p"/>
    <property type="match status" value="1"/>
</dbReference>
<evidence type="ECO:0000256" key="1">
    <source>
        <dbReference type="ARBA" id="ARBA00004948"/>
    </source>
</evidence>
<organism evidence="6 7">
    <name type="scientific">Rubrobacter taiwanensis</name>
    <dbReference type="NCBI Taxonomy" id="185139"/>
    <lineage>
        <taxon>Bacteria</taxon>
        <taxon>Bacillati</taxon>
        <taxon>Actinomycetota</taxon>
        <taxon>Rubrobacteria</taxon>
        <taxon>Rubrobacterales</taxon>
        <taxon>Rubrobacteraceae</taxon>
        <taxon>Rubrobacter</taxon>
    </lineage>
</organism>
<dbReference type="EMBL" id="SKBU01000012">
    <property type="protein sequence ID" value="TCJ18304.1"/>
    <property type="molecule type" value="Genomic_DNA"/>
</dbReference>
<evidence type="ECO:0000256" key="2">
    <source>
        <dbReference type="PIRNR" id="PIRNR003170"/>
    </source>
</evidence>
<feature type="binding site" evidence="4">
    <location>
        <position position="43"/>
    </location>
    <ligand>
        <name>substrate</name>
    </ligand>
</feature>
<dbReference type="InterPro" id="IPR004305">
    <property type="entry name" value="Thiaminase-2/PQQC"/>
</dbReference>
<dbReference type="OrthoDB" id="517083at2"/>
<evidence type="ECO:0000256" key="3">
    <source>
        <dbReference type="PIRSR" id="PIRSR003170-1"/>
    </source>
</evidence>
<dbReference type="RefSeq" id="WP_132689909.1">
    <property type="nucleotide sequence ID" value="NZ_SKBU01000012.1"/>
</dbReference>
<protein>
    <recommendedName>
        <fullName evidence="2">Aminopyrimidine aminohydrolase</fullName>
        <ecNumber evidence="2">3.5.99.2</ecNumber>
    </recommendedName>
</protein>
<keyword evidence="2" id="KW-0378">Hydrolase</keyword>
<feature type="active site" description="Proton donor" evidence="3">
    <location>
        <position position="193"/>
    </location>
</feature>
<evidence type="ECO:0000256" key="4">
    <source>
        <dbReference type="PIRSR" id="PIRSR003170-2"/>
    </source>
</evidence>
<dbReference type="EC" id="3.5.99.2" evidence="2"/>
<dbReference type="CDD" id="cd19357">
    <property type="entry name" value="TenA_E_At3g16990-like"/>
    <property type="match status" value="1"/>
</dbReference>
<dbReference type="Pfam" id="PF03070">
    <property type="entry name" value="TENA_THI-4"/>
    <property type="match status" value="1"/>
</dbReference>
<accession>A0A4R1BLP7</accession>
<dbReference type="UniPathway" id="UPA00060"/>
<reference evidence="6 7" key="1">
    <citation type="submission" date="2019-03" db="EMBL/GenBank/DDBJ databases">
        <title>Whole genome sequence of a novel Rubrobacter taiwanensis strain, isolated from Yellowstone National Park.</title>
        <authorList>
            <person name="Freed S."/>
            <person name="Ramaley R.F."/>
            <person name="Kyndt J.A."/>
        </authorList>
    </citation>
    <scope>NUCLEOTIDE SEQUENCE [LARGE SCALE GENOMIC DNA]</scope>
    <source>
        <strain evidence="6 7">Yellowstone</strain>
    </source>
</reference>
<comment type="function">
    <text evidence="2">Catalyzes an amino-pyrimidine hydrolysis reaction at the C5' of the pyrimidine moiety of thiamine compounds, a reaction that is part of a thiamine salvage pathway. Thus, catalyzes the conversion of 4-amino-5-aminomethyl-2-methylpyrimidine to 4-amino-5-hydroxymethyl-2-methylpyrimidine (HMP).</text>
</comment>
<feature type="domain" description="Thiaminase-2/PQQC" evidence="5">
    <location>
        <begin position="10"/>
        <end position="202"/>
    </location>
</feature>
<dbReference type="Gene3D" id="1.20.910.10">
    <property type="entry name" value="Heme oxygenase-like"/>
    <property type="match status" value="1"/>
</dbReference>
<evidence type="ECO:0000313" key="6">
    <source>
        <dbReference type="EMBL" id="TCJ18304.1"/>
    </source>
</evidence>
<keyword evidence="2" id="KW-0784">Thiamine biosynthesis</keyword>